<keyword evidence="1" id="KW-0812">Transmembrane</keyword>
<gene>
    <name evidence="2" type="ORF">ACFSBW_06420</name>
</gene>
<evidence type="ECO:0000313" key="3">
    <source>
        <dbReference type="Proteomes" id="UP001597052"/>
    </source>
</evidence>
<accession>A0ABD6D953</accession>
<feature type="transmembrane region" description="Helical" evidence="1">
    <location>
        <begin position="214"/>
        <end position="233"/>
    </location>
</feature>
<feature type="transmembrane region" description="Helical" evidence="1">
    <location>
        <begin position="458"/>
        <end position="477"/>
    </location>
</feature>
<keyword evidence="1" id="KW-0472">Membrane</keyword>
<feature type="transmembrane region" description="Helical" evidence="1">
    <location>
        <begin position="92"/>
        <end position="111"/>
    </location>
</feature>
<organism evidence="2 3">
    <name type="scientific">Halohasta litorea</name>
    <dbReference type="NCBI Taxonomy" id="869891"/>
    <lineage>
        <taxon>Archaea</taxon>
        <taxon>Methanobacteriati</taxon>
        <taxon>Methanobacteriota</taxon>
        <taxon>Stenosarchaea group</taxon>
        <taxon>Halobacteria</taxon>
        <taxon>Halobacteriales</taxon>
        <taxon>Haloferacaceae</taxon>
        <taxon>Halohasta</taxon>
    </lineage>
</organism>
<dbReference type="AlphaFoldDB" id="A0ABD6D953"/>
<comment type="caution">
    <text evidence="2">The sequence shown here is derived from an EMBL/GenBank/DDBJ whole genome shotgun (WGS) entry which is preliminary data.</text>
</comment>
<evidence type="ECO:0008006" key="4">
    <source>
        <dbReference type="Google" id="ProtNLM"/>
    </source>
</evidence>
<evidence type="ECO:0000313" key="2">
    <source>
        <dbReference type="EMBL" id="MFD1641506.1"/>
    </source>
</evidence>
<keyword evidence="1" id="KW-1133">Transmembrane helix</keyword>
<proteinExistence type="predicted"/>
<evidence type="ECO:0000256" key="1">
    <source>
        <dbReference type="SAM" id="Phobius"/>
    </source>
</evidence>
<feature type="transmembrane region" description="Helical" evidence="1">
    <location>
        <begin position="399"/>
        <end position="420"/>
    </location>
</feature>
<keyword evidence="3" id="KW-1185">Reference proteome</keyword>
<dbReference type="Proteomes" id="UP001597052">
    <property type="component" value="Unassembled WGS sequence"/>
</dbReference>
<feature type="transmembrane region" description="Helical" evidence="1">
    <location>
        <begin position="28"/>
        <end position="46"/>
    </location>
</feature>
<feature type="transmembrane region" description="Helical" evidence="1">
    <location>
        <begin position="295"/>
        <end position="318"/>
    </location>
</feature>
<sequence length="619" mass="67576">MTQPTSQSSLRKQLTALSTGSTTAFRTLLLLVTGVCNGTVAVWLAITPPATGYEGSIYAAYPTTLWAVFLLGLSAAILLVLRSAVVGDRSWIYGLAFICSLYVLFHLLPLFRGWAMYGRGSADALAHLGTAKQILETGAIPAHDWYPSVHVLIAGLTAFGLPLQASSSVLSAIFTPLYIVSMYLLGRSILGGRKAGLAVLVWSVPLVFREYHHSLHPAIFSFLLLPVFAALLVGAYNSDRRRSHVAFLAVLGLTLLFFHPITTLYLIGMLLVSLVARVVYSRLTDHELQYSLEPVFAFGLAAGWVAWFFQFTQIQVFAGRVLSSNSDSGSGGETDGTEPVASSLLGRLQDVGGIEQLVTGFITNYGTQFVVSALAGVAVLGAIGWYLSTRELRGEDTWLTFQFGAGVGLTFVGIFFYIVASNPIRNARYMLLFATLLAGLLLYRSLTDRLSWSPGTGKAVQVVLVVLLLSTAGLSVMTSYNDNYHLTHAEDRGTDWYFDYRSDEAVGAAADVSYKMREYSVGGDFGTSKFREFGSESATLDKRFGYADHESVGTAVDGYETYIATKPYDTTVPKFLDPSVREKHTAYYEEDLQRLGTDRGADRIYANGGYTVWYVDPEE</sequence>
<feature type="transmembrane region" description="Helical" evidence="1">
    <location>
        <begin position="427"/>
        <end position="446"/>
    </location>
</feature>
<name>A0ABD6D953_9EURY</name>
<dbReference type="RefSeq" id="WP_256396890.1">
    <property type="nucleotide sequence ID" value="NZ_JANHDJ010000005.1"/>
</dbReference>
<reference evidence="2 3" key="1">
    <citation type="journal article" date="2019" name="Int. J. Syst. Evol. Microbiol.">
        <title>The Global Catalogue of Microorganisms (GCM) 10K type strain sequencing project: providing services to taxonomists for standard genome sequencing and annotation.</title>
        <authorList>
            <consortium name="The Broad Institute Genomics Platform"/>
            <consortium name="The Broad Institute Genome Sequencing Center for Infectious Disease"/>
            <person name="Wu L."/>
            <person name="Ma J."/>
        </authorList>
    </citation>
    <scope>NUCLEOTIDE SEQUENCE [LARGE SCALE GENOMIC DNA]</scope>
    <source>
        <strain evidence="2 3">CGMCC 1.10593</strain>
    </source>
</reference>
<protein>
    <recommendedName>
        <fullName evidence="4">Dolichyl-phosphate-mannose-protein mannosyltransferase</fullName>
    </recommendedName>
</protein>
<feature type="transmembrane region" description="Helical" evidence="1">
    <location>
        <begin position="369"/>
        <end position="387"/>
    </location>
</feature>
<feature type="transmembrane region" description="Helical" evidence="1">
    <location>
        <begin position="245"/>
        <end position="275"/>
    </location>
</feature>
<dbReference type="EMBL" id="JBHUDM010000002">
    <property type="protein sequence ID" value="MFD1641506.1"/>
    <property type="molecule type" value="Genomic_DNA"/>
</dbReference>
<feature type="transmembrane region" description="Helical" evidence="1">
    <location>
        <begin position="58"/>
        <end position="80"/>
    </location>
</feature>
<feature type="transmembrane region" description="Helical" evidence="1">
    <location>
        <begin position="151"/>
        <end position="179"/>
    </location>
</feature>